<keyword evidence="2" id="KW-0812">Transmembrane</keyword>
<gene>
    <name evidence="3" type="ORF">BD833_107130</name>
</gene>
<evidence type="ECO:0000313" key="4">
    <source>
        <dbReference type="Proteomes" id="UP000322499"/>
    </source>
</evidence>
<evidence type="ECO:0000313" key="3">
    <source>
        <dbReference type="EMBL" id="TYP87190.1"/>
    </source>
</evidence>
<protein>
    <submittedName>
        <fullName evidence="3">O-antigen ligase</fullName>
    </submittedName>
</protein>
<name>A0A5S5CTV8_9ACTN</name>
<feature type="transmembrane region" description="Helical" evidence="2">
    <location>
        <begin position="138"/>
        <end position="158"/>
    </location>
</feature>
<feature type="transmembrane region" description="Helical" evidence="2">
    <location>
        <begin position="196"/>
        <end position="217"/>
    </location>
</feature>
<accession>A0A5S5CTV8</accession>
<proteinExistence type="predicted"/>
<reference evidence="3 4" key="1">
    <citation type="submission" date="2019-07" db="EMBL/GenBank/DDBJ databases">
        <title>Genomic Encyclopedia of Archaeal and Bacterial Type Strains, Phase II (KMG-II): from individual species to whole genera.</title>
        <authorList>
            <person name="Goeker M."/>
        </authorList>
    </citation>
    <scope>NUCLEOTIDE SEQUENCE [LARGE SCALE GENOMIC DNA]</scope>
    <source>
        <strain evidence="3 4">DSM 46842</strain>
    </source>
</reference>
<keyword evidence="2" id="KW-0472">Membrane</keyword>
<evidence type="ECO:0000256" key="1">
    <source>
        <dbReference type="SAM" id="MobiDB-lite"/>
    </source>
</evidence>
<dbReference type="Proteomes" id="UP000322499">
    <property type="component" value="Unassembled WGS sequence"/>
</dbReference>
<dbReference type="AlphaFoldDB" id="A0A5S5CTV8"/>
<organism evidence="3 4">
    <name type="scientific">Blastococcus xanthinilyticus</name>
    <dbReference type="NCBI Taxonomy" id="1564164"/>
    <lineage>
        <taxon>Bacteria</taxon>
        <taxon>Bacillati</taxon>
        <taxon>Actinomycetota</taxon>
        <taxon>Actinomycetes</taxon>
        <taxon>Geodermatophilales</taxon>
        <taxon>Geodermatophilaceae</taxon>
        <taxon>Blastococcus</taxon>
    </lineage>
</organism>
<feature type="transmembrane region" description="Helical" evidence="2">
    <location>
        <begin position="311"/>
        <end position="332"/>
    </location>
</feature>
<feature type="transmembrane region" description="Helical" evidence="2">
    <location>
        <begin position="45"/>
        <end position="78"/>
    </location>
</feature>
<keyword evidence="2" id="KW-1133">Transmembrane helix</keyword>
<dbReference type="InterPro" id="IPR051533">
    <property type="entry name" value="WaaL-like"/>
</dbReference>
<comment type="caution">
    <text evidence="3">The sequence shown here is derived from an EMBL/GenBank/DDBJ whole genome shotgun (WGS) entry which is preliminary data.</text>
</comment>
<feature type="transmembrane region" description="Helical" evidence="2">
    <location>
        <begin position="415"/>
        <end position="439"/>
    </location>
</feature>
<keyword evidence="3" id="KW-0436">Ligase</keyword>
<feature type="region of interest" description="Disordered" evidence="1">
    <location>
        <begin position="500"/>
        <end position="535"/>
    </location>
</feature>
<feature type="transmembrane region" description="Helical" evidence="2">
    <location>
        <begin position="273"/>
        <end position="290"/>
    </location>
</feature>
<evidence type="ECO:0000256" key="2">
    <source>
        <dbReference type="SAM" id="Phobius"/>
    </source>
</evidence>
<feature type="transmembrane region" description="Helical" evidence="2">
    <location>
        <begin position="451"/>
        <end position="469"/>
    </location>
</feature>
<dbReference type="EMBL" id="VNHW01000007">
    <property type="protein sequence ID" value="TYP87190.1"/>
    <property type="molecule type" value="Genomic_DNA"/>
</dbReference>
<sequence length="535" mass="56744">MALSVARPRVTLRRTERESYSRAVRLRGVEGAVVGDALTRTMPRTVALCVLAVAVLTAGAAYQPVPVLLLVVGVPVLVWGVQHPKRFVALAILGCLFSKSLAQVSGIPPVDYLDEASIAASLLVCLGPRILRGQPIRTFPGFGWFTLFGVLGIVSGLVANVPLVVLASGSALALKGILLALAVAQVQWSAADVRRLAKGGVAVMLFIIACSLVNLAIPQTWQGLVGNIPQVSYRAAIPSLIGPFVEPGTLGIMSALGFLALVAWNTTMGGTRFTWLMSAGMALVAVFSFRRKTWLGMIGSFLWLSSRAGRSGVFATAVATVAGILVVFWSTLLTALQGIVATYFDQSEGTAARTLMTKDSFFVALDHFPLGAGFGRFGSDTASEFYSPLYLERGYQNVWGLSERTGNALFLTDTMWPAILGETGILGLLVFVAALVAVFRRLRRLSRDEAPIARWLGLTGIAWIFQYLLESTGNPVFVSPPSYVPLFLLMGLLGSFGGKTPGGQADRTDDGQPAAEPAPDGGADVAQVTRTAAVR</sequence>
<dbReference type="GO" id="GO:0016874">
    <property type="term" value="F:ligase activity"/>
    <property type="evidence" value="ECO:0007669"/>
    <property type="project" value="UniProtKB-KW"/>
</dbReference>
<feature type="compositionally biased region" description="Low complexity" evidence="1">
    <location>
        <begin position="511"/>
        <end position="524"/>
    </location>
</feature>
<keyword evidence="4" id="KW-1185">Reference proteome</keyword>
<feature type="transmembrane region" description="Helical" evidence="2">
    <location>
        <begin position="164"/>
        <end position="184"/>
    </location>
</feature>
<dbReference type="PANTHER" id="PTHR37422">
    <property type="entry name" value="TEICHURONIC ACID BIOSYNTHESIS PROTEIN TUAE"/>
    <property type="match status" value="1"/>
</dbReference>
<feature type="transmembrane region" description="Helical" evidence="2">
    <location>
        <begin position="481"/>
        <end position="498"/>
    </location>
</feature>
<dbReference type="PANTHER" id="PTHR37422:SF23">
    <property type="entry name" value="TEICHURONIC ACID BIOSYNTHESIS PROTEIN TUAE"/>
    <property type="match status" value="1"/>
</dbReference>